<keyword evidence="9" id="KW-1185">Reference proteome</keyword>
<dbReference type="RefSeq" id="WP_036558984.1">
    <property type="nucleotide sequence ID" value="NZ_JRNI01000021.1"/>
</dbReference>
<dbReference type="Pfam" id="PF03888">
    <property type="entry name" value="MucB_RseB"/>
    <property type="match status" value="1"/>
</dbReference>
<evidence type="ECO:0000256" key="5">
    <source>
        <dbReference type="SAM" id="SignalP"/>
    </source>
</evidence>
<comment type="similarity">
    <text evidence="2">Belongs to the RseB family.</text>
</comment>
<gene>
    <name evidence="8" type="ORF">HMPREF2130_05830</name>
</gene>
<dbReference type="PANTHER" id="PTHR38782:SF1">
    <property type="entry name" value="SIGMA-E FACTOR REGULATORY PROTEIN RSEB"/>
    <property type="match status" value="1"/>
</dbReference>
<proteinExistence type="inferred from homology"/>
<protein>
    <recommendedName>
        <fullName evidence="10">Siderophore-interacting protein</fullName>
    </recommendedName>
</protein>
<dbReference type="Gene3D" id="3.30.200.100">
    <property type="entry name" value="MucB/RseB, C-terminal domain"/>
    <property type="match status" value="1"/>
</dbReference>
<evidence type="ECO:0000256" key="2">
    <source>
        <dbReference type="ARBA" id="ARBA00008150"/>
    </source>
</evidence>
<feature type="domain" description="MucB/RseB N-terminal" evidence="6">
    <location>
        <begin position="46"/>
        <end position="219"/>
    </location>
</feature>
<feature type="domain" description="MucB/RseB C-terminal" evidence="7">
    <location>
        <begin position="240"/>
        <end position="335"/>
    </location>
</feature>
<dbReference type="PIRSF" id="PIRSF005427">
    <property type="entry name" value="RseB"/>
    <property type="match status" value="1"/>
</dbReference>
<evidence type="ECO:0000256" key="1">
    <source>
        <dbReference type="ARBA" id="ARBA00004418"/>
    </source>
</evidence>
<dbReference type="InterPro" id="IPR005588">
    <property type="entry name" value="MucB_RseB"/>
</dbReference>
<dbReference type="EMBL" id="JRNI01000021">
    <property type="protein sequence ID" value="KGF30654.1"/>
    <property type="molecule type" value="Genomic_DNA"/>
</dbReference>
<keyword evidence="3 5" id="KW-0732">Signal</keyword>
<comment type="caution">
    <text evidence="8">The sequence shown here is derived from an EMBL/GenBank/DDBJ whole genome shotgun (WGS) entry which is preliminary data.</text>
</comment>
<dbReference type="Pfam" id="PF17188">
    <property type="entry name" value="MucB_RseB_C"/>
    <property type="match status" value="1"/>
</dbReference>
<name>A0A096BBW2_9BURK</name>
<comment type="subcellular location">
    <subcellularLocation>
        <location evidence="1">Periplasm</location>
    </subcellularLocation>
</comment>
<evidence type="ECO:0000313" key="9">
    <source>
        <dbReference type="Proteomes" id="UP000029629"/>
    </source>
</evidence>
<evidence type="ECO:0000256" key="4">
    <source>
        <dbReference type="ARBA" id="ARBA00022764"/>
    </source>
</evidence>
<keyword evidence="4" id="KW-0574">Periplasm</keyword>
<evidence type="ECO:0000313" key="8">
    <source>
        <dbReference type="EMBL" id="KGF30654.1"/>
    </source>
</evidence>
<feature type="chain" id="PRO_5001916017" description="Siderophore-interacting protein" evidence="5">
    <location>
        <begin position="26"/>
        <end position="342"/>
    </location>
</feature>
<dbReference type="Proteomes" id="UP000029629">
    <property type="component" value="Unassembled WGS sequence"/>
</dbReference>
<evidence type="ECO:0008006" key="10">
    <source>
        <dbReference type="Google" id="ProtNLM"/>
    </source>
</evidence>
<dbReference type="GO" id="GO:0032885">
    <property type="term" value="P:regulation of polysaccharide biosynthetic process"/>
    <property type="evidence" value="ECO:0007669"/>
    <property type="project" value="TreeGrafter"/>
</dbReference>
<dbReference type="AlphaFoldDB" id="A0A096BBW2"/>
<dbReference type="InterPro" id="IPR038484">
    <property type="entry name" value="MucB/RseB_C_sf"/>
</dbReference>
<dbReference type="CDD" id="cd16327">
    <property type="entry name" value="RseB"/>
    <property type="match status" value="1"/>
</dbReference>
<dbReference type="InterPro" id="IPR033434">
    <property type="entry name" value="MucB/RseB_N"/>
</dbReference>
<accession>A0A096BBW2</accession>
<feature type="signal peptide" evidence="5">
    <location>
        <begin position="1"/>
        <end position="25"/>
    </location>
</feature>
<dbReference type="OrthoDB" id="7067274at2"/>
<dbReference type="PANTHER" id="PTHR38782">
    <property type="match status" value="1"/>
</dbReference>
<organism evidence="8 9">
    <name type="scientific">Oligella urethralis DNF00040</name>
    <dbReference type="NCBI Taxonomy" id="1401065"/>
    <lineage>
        <taxon>Bacteria</taxon>
        <taxon>Pseudomonadati</taxon>
        <taxon>Pseudomonadota</taxon>
        <taxon>Betaproteobacteria</taxon>
        <taxon>Burkholderiales</taxon>
        <taxon>Alcaligenaceae</taxon>
        <taxon>Oligella</taxon>
    </lineage>
</organism>
<dbReference type="eggNOG" id="COG3026">
    <property type="taxonomic scope" value="Bacteria"/>
</dbReference>
<evidence type="ECO:0000259" key="6">
    <source>
        <dbReference type="Pfam" id="PF03888"/>
    </source>
</evidence>
<dbReference type="GO" id="GO:0030288">
    <property type="term" value="C:outer membrane-bounded periplasmic space"/>
    <property type="evidence" value="ECO:0007669"/>
    <property type="project" value="TreeGrafter"/>
</dbReference>
<dbReference type="InterPro" id="IPR033436">
    <property type="entry name" value="MucB/RseB_C"/>
</dbReference>
<reference evidence="8 9" key="1">
    <citation type="submission" date="2014-07" db="EMBL/GenBank/DDBJ databases">
        <authorList>
            <person name="McCorrison J."/>
            <person name="Sanka R."/>
            <person name="Torralba M."/>
            <person name="Gillis M."/>
            <person name="Haft D.H."/>
            <person name="Methe B."/>
            <person name="Sutton G."/>
            <person name="Nelson K.E."/>
        </authorList>
    </citation>
    <scope>NUCLEOTIDE SEQUENCE [LARGE SCALE GENOMIC DNA]</scope>
    <source>
        <strain evidence="8 9">DNF00040</strain>
    </source>
</reference>
<evidence type="ECO:0000256" key="3">
    <source>
        <dbReference type="ARBA" id="ARBA00022729"/>
    </source>
</evidence>
<sequence>MIKWIHHARALLLALCLGSTLSAQAAPSSVAADSQVGQAVEELNLEQLLTQIQLASAQVNYQGVFVSHWANQQLVTSAITNLYNNHHLLRRIYSMDASPIEILRTDDQQIQLVPEQQVVISMPIREHEFPGLLLSKADGIANYYFAHELKAPGRVAGIQCKKILLEPRDDSRYGFRLCVEPLKRLLLQIETVNAKQQVISQALFTQVHFDDQIDAEAIHTAHDYVNWEHLKPRSDEVDLAAEGWEFSFPSGFHQVTSFKLLMGTNKEVRQLTLSDGLSSFSLFIQELTPEDQAQYGQSDMVEGPVNIYSRRVGDYWLTALGAMPIASLQAVAESAQHRSLAD</sequence>
<dbReference type="GO" id="GO:0045152">
    <property type="term" value="F:antisigma factor binding"/>
    <property type="evidence" value="ECO:0007669"/>
    <property type="project" value="TreeGrafter"/>
</dbReference>
<evidence type="ECO:0000259" key="7">
    <source>
        <dbReference type="Pfam" id="PF17188"/>
    </source>
</evidence>
<dbReference type="Gene3D" id="2.50.20.10">
    <property type="entry name" value="Lipoprotein localisation LolA/LolB/LppX"/>
    <property type="match status" value="1"/>
</dbReference>